<dbReference type="CDD" id="cd06581">
    <property type="entry name" value="TM_PBP1_LivM_like"/>
    <property type="match status" value="1"/>
</dbReference>
<evidence type="ECO:0000256" key="6">
    <source>
        <dbReference type="SAM" id="Phobius"/>
    </source>
</evidence>
<feature type="transmembrane region" description="Helical" evidence="6">
    <location>
        <begin position="88"/>
        <end position="110"/>
    </location>
</feature>
<name>A0A918F0V5_9DEIO</name>
<evidence type="ECO:0000256" key="1">
    <source>
        <dbReference type="ARBA" id="ARBA00004651"/>
    </source>
</evidence>
<evidence type="ECO:0000256" key="3">
    <source>
        <dbReference type="ARBA" id="ARBA00022692"/>
    </source>
</evidence>
<evidence type="ECO:0000256" key="5">
    <source>
        <dbReference type="ARBA" id="ARBA00023136"/>
    </source>
</evidence>
<evidence type="ECO:0000313" key="8">
    <source>
        <dbReference type="Proteomes" id="UP000603865"/>
    </source>
</evidence>
<keyword evidence="8" id="KW-1185">Reference proteome</keyword>
<dbReference type="PANTHER" id="PTHR30482:SF17">
    <property type="entry name" value="ABC TRANSPORTER ATP-BINDING PROTEIN"/>
    <property type="match status" value="1"/>
</dbReference>
<dbReference type="InterPro" id="IPR001851">
    <property type="entry name" value="ABC_transp_permease"/>
</dbReference>
<evidence type="ECO:0000313" key="7">
    <source>
        <dbReference type="EMBL" id="GGQ97134.1"/>
    </source>
</evidence>
<keyword evidence="2" id="KW-1003">Cell membrane</keyword>
<sequence length="329" mass="34877">MSLPTPRATLKGWPWLLVFVLAALVPLLVGKNGYVYDVAINVMIFAIAAYGMNVMLGYAGLLPLAHAGFFGIGAYTVGILMLKVGWSFWLAWPIAVAVCAVLGLLLGLVAFRTRDDVFAIFTLGVGVIITQVINKWDALTGGNDGLNGISAPKLGSIDFGKSASFYYLALLALAVTIFLVARVRSSLFGRSLIAIRGGEDLARSAGINVYTHKLRVMMLSTALAGFAGGLYAIYVGFLGAAITGPVTTFTILLYLLVGGVGTLAGPLLGTLIIRVLQQFMQGLADYQYVVFGPMLVLLVLFFPAGLTGLWARLRPPKAPVLKEISDAGV</sequence>
<feature type="transmembrane region" description="Helical" evidence="6">
    <location>
        <begin position="117"/>
        <end position="134"/>
    </location>
</feature>
<organism evidence="7 8">
    <name type="scientific">Deinococcus ruber</name>
    <dbReference type="NCBI Taxonomy" id="1848197"/>
    <lineage>
        <taxon>Bacteria</taxon>
        <taxon>Thermotogati</taxon>
        <taxon>Deinococcota</taxon>
        <taxon>Deinococci</taxon>
        <taxon>Deinococcales</taxon>
        <taxon>Deinococcaceae</taxon>
        <taxon>Deinococcus</taxon>
    </lineage>
</organism>
<dbReference type="GO" id="GO:0005886">
    <property type="term" value="C:plasma membrane"/>
    <property type="evidence" value="ECO:0007669"/>
    <property type="project" value="UniProtKB-SubCell"/>
</dbReference>
<keyword evidence="5 6" id="KW-0472">Membrane</keyword>
<feature type="transmembrane region" description="Helical" evidence="6">
    <location>
        <begin position="288"/>
        <end position="311"/>
    </location>
</feature>
<accession>A0A918F0V5</accession>
<evidence type="ECO:0000256" key="2">
    <source>
        <dbReference type="ARBA" id="ARBA00022475"/>
    </source>
</evidence>
<proteinExistence type="predicted"/>
<dbReference type="EMBL" id="BMQL01000002">
    <property type="protein sequence ID" value="GGQ97134.1"/>
    <property type="molecule type" value="Genomic_DNA"/>
</dbReference>
<protein>
    <submittedName>
        <fullName evidence="7">Branched-chain amino acid ABC transporter permease</fullName>
    </submittedName>
</protein>
<dbReference type="GO" id="GO:0015658">
    <property type="term" value="F:branched-chain amino acid transmembrane transporter activity"/>
    <property type="evidence" value="ECO:0007669"/>
    <property type="project" value="InterPro"/>
</dbReference>
<feature type="transmembrane region" description="Helical" evidence="6">
    <location>
        <begin position="251"/>
        <end position="276"/>
    </location>
</feature>
<gene>
    <name evidence="7" type="ORF">GCM10008957_06850</name>
</gene>
<comment type="caution">
    <text evidence="7">The sequence shown here is derived from an EMBL/GenBank/DDBJ whole genome shotgun (WGS) entry which is preliminary data.</text>
</comment>
<reference evidence="7" key="1">
    <citation type="journal article" date="2014" name="Int. J. Syst. Evol. Microbiol.">
        <title>Complete genome sequence of Corynebacterium casei LMG S-19264T (=DSM 44701T), isolated from a smear-ripened cheese.</title>
        <authorList>
            <consortium name="US DOE Joint Genome Institute (JGI-PGF)"/>
            <person name="Walter F."/>
            <person name="Albersmeier A."/>
            <person name="Kalinowski J."/>
            <person name="Ruckert C."/>
        </authorList>
    </citation>
    <scope>NUCLEOTIDE SEQUENCE</scope>
    <source>
        <strain evidence="7">JCM 31311</strain>
    </source>
</reference>
<feature type="transmembrane region" description="Helical" evidence="6">
    <location>
        <begin position="216"/>
        <end position="239"/>
    </location>
</feature>
<dbReference type="Proteomes" id="UP000603865">
    <property type="component" value="Unassembled WGS sequence"/>
</dbReference>
<dbReference type="AlphaFoldDB" id="A0A918F0V5"/>
<evidence type="ECO:0000256" key="4">
    <source>
        <dbReference type="ARBA" id="ARBA00022989"/>
    </source>
</evidence>
<feature type="transmembrane region" description="Helical" evidence="6">
    <location>
        <begin position="164"/>
        <end position="181"/>
    </location>
</feature>
<dbReference type="RefSeq" id="WP_189088107.1">
    <property type="nucleotide sequence ID" value="NZ_BMQL01000002.1"/>
</dbReference>
<comment type="subcellular location">
    <subcellularLocation>
        <location evidence="1">Cell membrane</location>
        <topology evidence="1">Multi-pass membrane protein</topology>
    </subcellularLocation>
</comment>
<dbReference type="InterPro" id="IPR043428">
    <property type="entry name" value="LivM-like"/>
</dbReference>
<feature type="transmembrane region" description="Helical" evidence="6">
    <location>
        <begin position="61"/>
        <end position="82"/>
    </location>
</feature>
<dbReference type="PANTHER" id="PTHR30482">
    <property type="entry name" value="HIGH-AFFINITY BRANCHED-CHAIN AMINO ACID TRANSPORT SYSTEM PERMEASE"/>
    <property type="match status" value="1"/>
</dbReference>
<reference evidence="7" key="2">
    <citation type="submission" date="2020-09" db="EMBL/GenBank/DDBJ databases">
        <authorList>
            <person name="Sun Q."/>
            <person name="Ohkuma M."/>
        </authorList>
    </citation>
    <scope>NUCLEOTIDE SEQUENCE</scope>
    <source>
        <strain evidence="7">JCM 31311</strain>
    </source>
</reference>
<keyword evidence="4 6" id="KW-1133">Transmembrane helix</keyword>
<dbReference type="Pfam" id="PF02653">
    <property type="entry name" value="BPD_transp_2"/>
    <property type="match status" value="1"/>
</dbReference>
<feature type="transmembrane region" description="Helical" evidence="6">
    <location>
        <begin position="12"/>
        <end position="29"/>
    </location>
</feature>
<keyword evidence="3 6" id="KW-0812">Transmembrane</keyword>